<dbReference type="PANTHER" id="PTHR31912">
    <property type="entry name" value="IP13529P"/>
    <property type="match status" value="1"/>
</dbReference>
<gene>
    <name evidence="1" type="ORF">VP01_3625g1</name>
</gene>
<dbReference type="AlphaFoldDB" id="A0A0L6UUT7"/>
<dbReference type="PANTHER" id="PTHR31912:SF34">
    <property type="entry name" value="NOTOCHORD-RELATED PROTEIN"/>
    <property type="match status" value="1"/>
</dbReference>
<evidence type="ECO:0000313" key="2">
    <source>
        <dbReference type="Proteomes" id="UP000037035"/>
    </source>
</evidence>
<accession>A0A0L6UUT7</accession>
<reference evidence="1 2" key="1">
    <citation type="submission" date="2015-08" db="EMBL/GenBank/DDBJ databases">
        <title>Next Generation Sequencing and Analysis of the Genome of Puccinia sorghi L Schw, the Causal Agent of Maize Common Rust.</title>
        <authorList>
            <person name="Rochi L."/>
            <person name="Burguener G."/>
            <person name="Darino M."/>
            <person name="Turjanski A."/>
            <person name="Kreff E."/>
            <person name="Dieguez M.J."/>
            <person name="Sacco F."/>
        </authorList>
    </citation>
    <scope>NUCLEOTIDE SEQUENCE [LARGE SCALE GENOMIC DNA]</scope>
    <source>
        <strain evidence="1 2">RO10H11247</strain>
    </source>
</reference>
<feature type="non-terminal residue" evidence="1">
    <location>
        <position position="266"/>
    </location>
</feature>
<protein>
    <submittedName>
        <fullName evidence="1">Uncharacterized protein</fullName>
    </submittedName>
</protein>
<evidence type="ECO:0000313" key="1">
    <source>
        <dbReference type="EMBL" id="KNZ52293.1"/>
    </source>
</evidence>
<name>A0A0L6UUT7_9BASI</name>
<comment type="caution">
    <text evidence="1">The sequence shown here is derived from an EMBL/GenBank/DDBJ whole genome shotgun (WGS) entry which is preliminary data.</text>
</comment>
<organism evidence="1 2">
    <name type="scientific">Puccinia sorghi</name>
    <dbReference type="NCBI Taxonomy" id="27349"/>
    <lineage>
        <taxon>Eukaryota</taxon>
        <taxon>Fungi</taxon>
        <taxon>Dikarya</taxon>
        <taxon>Basidiomycota</taxon>
        <taxon>Pucciniomycotina</taxon>
        <taxon>Pucciniomycetes</taxon>
        <taxon>Pucciniales</taxon>
        <taxon>Pucciniaceae</taxon>
        <taxon>Puccinia</taxon>
    </lineage>
</organism>
<dbReference type="OrthoDB" id="2246127at2759"/>
<dbReference type="VEuPathDB" id="FungiDB:VP01_3625g1"/>
<dbReference type="EMBL" id="LAVV01008641">
    <property type="protein sequence ID" value="KNZ52293.1"/>
    <property type="molecule type" value="Genomic_DNA"/>
</dbReference>
<dbReference type="STRING" id="27349.A0A0L6UUT7"/>
<dbReference type="Proteomes" id="UP000037035">
    <property type="component" value="Unassembled WGS sequence"/>
</dbReference>
<keyword evidence="2" id="KW-1185">Reference proteome</keyword>
<proteinExistence type="predicted"/>
<sequence length="266" mass="30007">MTMMTPKICGLLSKIRWLLVGLMLFDYTSNLVSRSLFDQLQSILNGLCHLKILAWSTLKDSVFGMPCASLSSKGALVRLVQTFSNTLLISIFIYKINSELSAKCIIPKCIHSSQLKLKLIIPSNIDFNHPELKTVKVKEFANGYQTITLNSQQLLLPNPWRAKSSGKIIQHIPINLYSNNTSGNISKRWNKHISFFFTLSGLPPRISNQEFNCHFLDHSNQAGVLELSGQIVDELKYIIMFDLCLMNFFSISSEGVEAYDITISQP</sequence>